<dbReference type="EMBL" id="CP064936">
    <property type="protein sequence ID" value="QQA01013.1"/>
    <property type="molecule type" value="Genomic_DNA"/>
</dbReference>
<name>A0A7T3RDB5_9SPIR</name>
<evidence type="ECO:0000313" key="2">
    <source>
        <dbReference type="Proteomes" id="UP000595224"/>
    </source>
</evidence>
<dbReference type="KEGG" id="tper:IWA51_12300"/>
<protein>
    <recommendedName>
        <fullName evidence="3">Lipoprotein</fullName>
    </recommendedName>
</protein>
<dbReference type="PROSITE" id="PS51257">
    <property type="entry name" value="PROKAR_LIPOPROTEIN"/>
    <property type="match status" value="1"/>
</dbReference>
<keyword evidence="2" id="KW-1185">Reference proteome</keyword>
<evidence type="ECO:0008006" key="3">
    <source>
        <dbReference type="Google" id="ProtNLM"/>
    </source>
</evidence>
<reference evidence="1 2" key="1">
    <citation type="submission" date="2020-11" db="EMBL/GenBank/DDBJ databases">
        <title>Treponema Peruensis nv. sp., first commensal Treponema isolated from human feces.</title>
        <authorList>
            <person name="Belkhou C."/>
            <person name="Raes J."/>
        </authorList>
    </citation>
    <scope>NUCLEOTIDE SEQUENCE [LARGE SCALE GENOMIC DNA]</scope>
    <source>
        <strain evidence="1 2">RCC2812</strain>
    </source>
</reference>
<evidence type="ECO:0000313" key="1">
    <source>
        <dbReference type="EMBL" id="QQA01013.1"/>
    </source>
</evidence>
<organism evidence="1 2">
    <name type="scientific">Treponema peruense</name>
    <dbReference type="NCBI Taxonomy" id="2787628"/>
    <lineage>
        <taxon>Bacteria</taxon>
        <taxon>Pseudomonadati</taxon>
        <taxon>Spirochaetota</taxon>
        <taxon>Spirochaetia</taxon>
        <taxon>Spirochaetales</taxon>
        <taxon>Treponemataceae</taxon>
        <taxon>Treponema</taxon>
    </lineage>
</organism>
<proteinExistence type="predicted"/>
<dbReference type="Proteomes" id="UP000595224">
    <property type="component" value="Chromosome"/>
</dbReference>
<dbReference type="AlphaFoldDB" id="A0A7T3RDB5"/>
<sequence>MKIKFAARIFAFVILPALLFSCTNGIGQIMDEYNSQFHHVAEENFREPVPGDENFNESEILLERYFVNRNASVSLAAPDGCSSYKWTLYSVNSIEKKEVLGQEGQYFILYIPDAKLVSGRTYVLELSLACADGTIYGDSCELVVYDSLEEIPVQEDNNEGKENL</sequence>
<dbReference type="RefSeq" id="WP_198442622.1">
    <property type="nucleotide sequence ID" value="NZ_CBCSHE010000007.1"/>
</dbReference>
<accession>A0A7T3RDB5</accession>
<gene>
    <name evidence="1" type="ORF">IWA51_12300</name>
</gene>